<comment type="similarity">
    <text evidence="1 2">Belongs to the AB hydrolase superfamily. Lipase family.</text>
</comment>
<dbReference type="GO" id="GO:0016788">
    <property type="term" value="F:hydrolase activity, acting on ester bonds"/>
    <property type="evidence" value="ECO:0007669"/>
    <property type="project" value="InterPro"/>
</dbReference>
<keyword evidence="2" id="KW-0442">Lipid degradation</keyword>
<keyword evidence="2" id="KW-0443">Lipid metabolism</keyword>
<dbReference type="GO" id="GO:0016042">
    <property type="term" value="P:lipid catabolic process"/>
    <property type="evidence" value="ECO:0007669"/>
    <property type="project" value="UniProtKB-KW"/>
</dbReference>
<dbReference type="PANTHER" id="PTHR11005">
    <property type="entry name" value="LYSOSOMAL ACID LIPASE-RELATED"/>
    <property type="match status" value="1"/>
</dbReference>
<keyword evidence="5" id="KW-1185">Reference proteome</keyword>
<protein>
    <recommendedName>
        <fullName evidence="2">Lipase</fullName>
    </recommendedName>
</protein>
<dbReference type="Pfam" id="PF04083">
    <property type="entry name" value="Abhydro_lipase"/>
    <property type="match status" value="1"/>
</dbReference>
<dbReference type="RefSeq" id="XP_026753522.2">
    <property type="nucleotide sequence ID" value="XM_026897721.2"/>
</dbReference>
<dbReference type="AlphaFoldDB" id="A0A6J1WH68"/>
<evidence type="ECO:0000256" key="2">
    <source>
        <dbReference type="PIRNR" id="PIRNR000862"/>
    </source>
</evidence>
<feature type="domain" description="Partial AB-hydrolase lipase" evidence="4">
    <location>
        <begin position="34"/>
        <end position="86"/>
    </location>
</feature>
<feature type="active site" description="Nucleophile" evidence="3">
    <location>
        <position position="162"/>
    </location>
</feature>
<dbReference type="InterPro" id="IPR029058">
    <property type="entry name" value="AB_hydrolase_fold"/>
</dbReference>
<feature type="active site" description="Charge relay system" evidence="3">
    <location>
        <position position="336"/>
    </location>
</feature>
<organism evidence="5 6">
    <name type="scientific">Galleria mellonella</name>
    <name type="common">Greater wax moth</name>
    <dbReference type="NCBI Taxonomy" id="7137"/>
    <lineage>
        <taxon>Eukaryota</taxon>
        <taxon>Metazoa</taxon>
        <taxon>Ecdysozoa</taxon>
        <taxon>Arthropoda</taxon>
        <taxon>Hexapoda</taxon>
        <taxon>Insecta</taxon>
        <taxon>Pterygota</taxon>
        <taxon>Neoptera</taxon>
        <taxon>Endopterygota</taxon>
        <taxon>Lepidoptera</taxon>
        <taxon>Glossata</taxon>
        <taxon>Ditrysia</taxon>
        <taxon>Pyraloidea</taxon>
        <taxon>Pyralidae</taxon>
        <taxon>Galleriinae</taxon>
        <taxon>Galleria</taxon>
    </lineage>
</organism>
<dbReference type="InterPro" id="IPR025483">
    <property type="entry name" value="Lipase_euk"/>
</dbReference>
<dbReference type="GeneID" id="113513737"/>
<evidence type="ECO:0000256" key="1">
    <source>
        <dbReference type="ARBA" id="ARBA00010701"/>
    </source>
</evidence>
<dbReference type="InParanoid" id="A0A6J1WH68"/>
<feature type="active site" description="Charge relay system" evidence="3">
    <location>
        <position position="367"/>
    </location>
</feature>
<dbReference type="Gene3D" id="3.40.50.1820">
    <property type="entry name" value="alpha/beta hydrolase"/>
    <property type="match status" value="1"/>
</dbReference>
<dbReference type="KEGG" id="gmw:113513737"/>
<evidence type="ECO:0000313" key="6">
    <source>
        <dbReference type="RefSeq" id="XP_026753522.2"/>
    </source>
</evidence>
<keyword evidence="2" id="KW-0378">Hydrolase</keyword>
<dbReference type="InterPro" id="IPR006693">
    <property type="entry name" value="AB_hydrolase_lipase"/>
</dbReference>
<dbReference type="PIRSF" id="PIRSF000862">
    <property type="entry name" value="Steryl_ester_lip"/>
    <property type="match status" value="1"/>
</dbReference>
<accession>A0A6J1WH68</accession>
<evidence type="ECO:0000313" key="5">
    <source>
        <dbReference type="Proteomes" id="UP001652740"/>
    </source>
</evidence>
<reference evidence="6" key="1">
    <citation type="submission" date="2025-08" db="UniProtKB">
        <authorList>
            <consortium name="RefSeq"/>
        </authorList>
    </citation>
    <scope>IDENTIFICATION</scope>
    <source>
        <tissue evidence="6">Whole larvae</tissue>
    </source>
</reference>
<dbReference type="Proteomes" id="UP001652740">
    <property type="component" value="Unplaced"/>
</dbReference>
<name>A0A6J1WH68_GALME</name>
<evidence type="ECO:0000256" key="3">
    <source>
        <dbReference type="PIRSR" id="PIRSR000862-1"/>
    </source>
</evidence>
<evidence type="ECO:0000259" key="4">
    <source>
        <dbReference type="Pfam" id="PF04083"/>
    </source>
</evidence>
<proteinExistence type="inferred from homology"/>
<dbReference type="SUPFAM" id="SSF53474">
    <property type="entry name" value="alpha/beta-Hydrolases"/>
    <property type="match status" value="1"/>
</dbReference>
<gene>
    <name evidence="6" type="primary">LOC113513737</name>
</gene>
<sequence length="397" mass="45838">MLTSSLNTVPNFRTVLKQNFQGMRYFNEDVHLNITQLLIKYGYPVEQHDVITRDGYIVTMFRIPSKGPPIFLMHGFLCSSDDFLMAGPDSGLAYLLSDAGYDVWLGNDRSNKHSRRHVTLSPHSKEFWDFSFDEIGHYDLPAMIDYVLQITGRSNLQYIGHSQGTTIFFILCSEQPEYNEKISFMIALAPAAWISHMRSPFFRLIADYTTVVKEILQTMDIYEILPRNGLLDTITAVSCGTPITAKIFCNNLLFSLFGFDYAQTNATNLPVIFRHFPAGAGWRQFIHFAQEIQSGKFCPYDYGPKINLNKYGTIQPPDYPVERITTKVAIMYGDNDLVITRPDIDILIQKLPNVVELYRVPFKKFNHMDFLYARDVKKLLYRRIIHLLYEYSLNGNY</sequence>